<dbReference type="AlphaFoldDB" id="A0A1F2PCT8"/>
<dbReference type="SUPFAM" id="SSF116820">
    <property type="entry name" value="Rps17e-like"/>
    <property type="match status" value="1"/>
</dbReference>
<dbReference type="NCBIfam" id="NF002242">
    <property type="entry name" value="PRK01151.1"/>
    <property type="match status" value="1"/>
</dbReference>
<sequence length="79" mass="9403">MKCMGNVRPNYIKTVGENLLRTFKDDFTGDFDENKELVRRYTNVKSKTIRNRIAGYITSRINGERRREHRMRGEDEAYA</sequence>
<dbReference type="PATRIC" id="fig|1838285.3.peg.136"/>
<dbReference type="Pfam" id="PF00833">
    <property type="entry name" value="Ribosomal_S17e"/>
    <property type="match status" value="1"/>
</dbReference>
<evidence type="ECO:0000256" key="4">
    <source>
        <dbReference type="HAMAP-Rule" id="MF_00511"/>
    </source>
</evidence>
<dbReference type="EMBL" id="LYOS01000001">
    <property type="protein sequence ID" value="OFV68456.1"/>
    <property type="molecule type" value="Genomic_DNA"/>
</dbReference>
<name>A0A1F2PCT8_9EURY</name>
<accession>A0A1F2PCT8</accession>
<dbReference type="InterPro" id="IPR036401">
    <property type="entry name" value="Ribosomal_eS17_sf"/>
</dbReference>
<evidence type="ECO:0000256" key="1">
    <source>
        <dbReference type="ARBA" id="ARBA00010444"/>
    </source>
</evidence>
<dbReference type="GO" id="GO:0005840">
    <property type="term" value="C:ribosome"/>
    <property type="evidence" value="ECO:0007669"/>
    <property type="project" value="UniProtKB-KW"/>
</dbReference>
<dbReference type="InterPro" id="IPR001210">
    <property type="entry name" value="Ribosomal_eS17"/>
</dbReference>
<dbReference type="GO" id="GO:0003735">
    <property type="term" value="F:structural constituent of ribosome"/>
    <property type="evidence" value="ECO:0007669"/>
    <property type="project" value="InterPro"/>
</dbReference>
<proteinExistence type="inferred from homology"/>
<comment type="similarity">
    <text evidence="1 4">Belongs to the eukaryotic ribosomal protein eS17 family.</text>
</comment>
<keyword evidence="3 4" id="KW-0687">Ribonucleoprotein</keyword>
<evidence type="ECO:0000313" key="5">
    <source>
        <dbReference type="EMBL" id="OFV68456.1"/>
    </source>
</evidence>
<dbReference type="HAMAP" id="MF_00511">
    <property type="entry name" value="Ribosomal_eS17"/>
    <property type="match status" value="1"/>
</dbReference>
<evidence type="ECO:0000256" key="3">
    <source>
        <dbReference type="ARBA" id="ARBA00023274"/>
    </source>
</evidence>
<dbReference type="GO" id="GO:0006412">
    <property type="term" value="P:translation"/>
    <property type="evidence" value="ECO:0007669"/>
    <property type="project" value="UniProtKB-UniRule"/>
</dbReference>
<reference evidence="5" key="1">
    <citation type="submission" date="2016-05" db="EMBL/GenBank/DDBJ databases">
        <title>Microbial consortia oxidize butane by reversing methanogenesis.</title>
        <authorList>
            <person name="Laso-Perez R."/>
            <person name="Richter M."/>
            <person name="Wegener G."/>
            <person name="Musat F."/>
        </authorList>
    </citation>
    <scope>NUCLEOTIDE SEQUENCE [LARGE SCALE GENOMIC DNA]</scope>
    <source>
        <strain evidence="5">BOX2</strain>
    </source>
</reference>
<dbReference type="Proteomes" id="UP000186940">
    <property type="component" value="Unassembled WGS sequence"/>
</dbReference>
<organism evidence="5 6">
    <name type="scientific">Candidatus Syntropharchaeum caldarium</name>
    <dbReference type="NCBI Taxonomy" id="1838285"/>
    <lineage>
        <taxon>Archaea</taxon>
        <taxon>Methanobacteriati</taxon>
        <taxon>Methanobacteriota</taxon>
        <taxon>Stenosarchaea group</taxon>
        <taxon>Methanomicrobia</taxon>
        <taxon>Methanosarcinales</taxon>
        <taxon>ANME-2 cluster</taxon>
        <taxon>Candidatus Syntropharchaeum</taxon>
    </lineage>
</organism>
<comment type="caution">
    <text evidence="5">The sequence shown here is derived from an EMBL/GenBank/DDBJ whole genome shotgun (WGS) entry which is preliminary data.</text>
</comment>
<dbReference type="Gene3D" id="1.10.60.20">
    <property type="entry name" value="Ribosomal protein S17e-like"/>
    <property type="match status" value="1"/>
</dbReference>
<gene>
    <name evidence="4" type="primary">rps17e</name>
    <name evidence="5" type="ORF">SCAL_000132</name>
</gene>
<evidence type="ECO:0000256" key="2">
    <source>
        <dbReference type="ARBA" id="ARBA00022980"/>
    </source>
</evidence>
<keyword evidence="6" id="KW-1185">Reference proteome</keyword>
<protein>
    <recommendedName>
        <fullName evidence="4">Small ribosomal subunit protein eS17</fullName>
    </recommendedName>
</protein>
<dbReference type="GO" id="GO:1990904">
    <property type="term" value="C:ribonucleoprotein complex"/>
    <property type="evidence" value="ECO:0007669"/>
    <property type="project" value="UniProtKB-KW"/>
</dbReference>
<keyword evidence="2 4" id="KW-0689">Ribosomal protein</keyword>
<dbReference type="STRING" id="1838285.SCAL_000132"/>
<evidence type="ECO:0000313" key="6">
    <source>
        <dbReference type="Proteomes" id="UP000186940"/>
    </source>
</evidence>